<accession>A0A8H4RT05</accession>
<reference evidence="1 2" key="1">
    <citation type="submission" date="2020-03" db="EMBL/GenBank/DDBJ databases">
        <title>Draft Genome Sequence of Cudoniella acicularis.</title>
        <authorList>
            <person name="Buettner E."/>
            <person name="Kellner H."/>
        </authorList>
    </citation>
    <scope>NUCLEOTIDE SEQUENCE [LARGE SCALE GENOMIC DNA]</scope>
    <source>
        <strain evidence="1 2">DSM 108380</strain>
    </source>
</reference>
<gene>
    <name evidence="1" type="ORF">G7Y89_g3028</name>
</gene>
<proteinExistence type="predicted"/>
<name>A0A8H4RT05_9HELO</name>
<sequence>MLSLDANCIGTFIIPRLAIPTQPSCGYVTFYYNNAADLAAATASYAGAGNALCSTASTTTSATAAATTATAVCGDGSSSPLMNPNFECSTGPSVAWVFSGASPKPRIVPSTPENPAYSGDYLVEMILDTEEDYHIEQQVSTTAGVSYTFSIWARLMIRERIVDNEGTHFYLFTYSDSGIQSGQYQFSSLSTESWAQYSVESIGLGSDKLIIQAEIGVDNLVLYVDDATLTSPPV</sequence>
<evidence type="ECO:0000313" key="1">
    <source>
        <dbReference type="EMBL" id="KAF4635063.1"/>
    </source>
</evidence>
<protein>
    <submittedName>
        <fullName evidence="1">Uncharacterized protein</fullName>
    </submittedName>
</protein>
<dbReference type="AlphaFoldDB" id="A0A8H4RT05"/>
<comment type="caution">
    <text evidence="1">The sequence shown here is derived from an EMBL/GenBank/DDBJ whole genome shotgun (WGS) entry which is preliminary data.</text>
</comment>
<evidence type="ECO:0000313" key="2">
    <source>
        <dbReference type="Proteomes" id="UP000566819"/>
    </source>
</evidence>
<dbReference type="EMBL" id="JAAMPI010000143">
    <property type="protein sequence ID" value="KAF4635063.1"/>
    <property type="molecule type" value="Genomic_DNA"/>
</dbReference>
<keyword evidence="2" id="KW-1185">Reference proteome</keyword>
<dbReference type="Gene3D" id="2.60.120.260">
    <property type="entry name" value="Galactose-binding domain-like"/>
    <property type="match status" value="1"/>
</dbReference>
<dbReference type="Proteomes" id="UP000566819">
    <property type="component" value="Unassembled WGS sequence"/>
</dbReference>
<organism evidence="1 2">
    <name type="scientific">Cudoniella acicularis</name>
    <dbReference type="NCBI Taxonomy" id="354080"/>
    <lineage>
        <taxon>Eukaryota</taxon>
        <taxon>Fungi</taxon>
        <taxon>Dikarya</taxon>
        <taxon>Ascomycota</taxon>
        <taxon>Pezizomycotina</taxon>
        <taxon>Leotiomycetes</taxon>
        <taxon>Helotiales</taxon>
        <taxon>Tricladiaceae</taxon>
        <taxon>Cudoniella</taxon>
    </lineage>
</organism>